<evidence type="ECO:0000313" key="1">
    <source>
        <dbReference type="EMBL" id="CAI9108731.1"/>
    </source>
</evidence>
<sequence>MAEIDPVGSREGILWTDFRGLEKFKGDMRIEEIGRVVDNILEALESRRKVTNLGGRREEMWVRWEPPPVDRVKINMDGAFDNNLGVGRAGG</sequence>
<gene>
    <name evidence="1" type="ORF">OLC1_LOCUS16759</name>
</gene>
<dbReference type="EMBL" id="OX459123">
    <property type="protein sequence ID" value="CAI9108731.1"/>
    <property type="molecule type" value="Genomic_DNA"/>
</dbReference>
<name>A0AAV1DLH6_OLDCO</name>
<protein>
    <submittedName>
        <fullName evidence="1">OLC1v1008408C1</fullName>
    </submittedName>
</protein>
<evidence type="ECO:0000313" key="2">
    <source>
        <dbReference type="Proteomes" id="UP001161247"/>
    </source>
</evidence>
<proteinExistence type="predicted"/>
<accession>A0AAV1DLH6</accession>
<organism evidence="1 2">
    <name type="scientific">Oldenlandia corymbosa var. corymbosa</name>
    <dbReference type="NCBI Taxonomy" id="529605"/>
    <lineage>
        <taxon>Eukaryota</taxon>
        <taxon>Viridiplantae</taxon>
        <taxon>Streptophyta</taxon>
        <taxon>Embryophyta</taxon>
        <taxon>Tracheophyta</taxon>
        <taxon>Spermatophyta</taxon>
        <taxon>Magnoliopsida</taxon>
        <taxon>eudicotyledons</taxon>
        <taxon>Gunneridae</taxon>
        <taxon>Pentapetalae</taxon>
        <taxon>asterids</taxon>
        <taxon>lamiids</taxon>
        <taxon>Gentianales</taxon>
        <taxon>Rubiaceae</taxon>
        <taxon>Rubioideae</taxon>
        <taxon>Spermacoceae</taxon>
        <taxon>Hedyotis-Oldenlandia complex</taxon>
        <taxon>Oldenlandia</taxon>
    </lineage>
</organism>
<dbReference type="AlphaFoldDB" id="A0AAV1DLH6"/>
<dbReference type="Proteomes" id="UP001161247">
    <property type="component" value="Chromosome 6"/>
</dbReference>
<reference evidence="1" key="1">
    <citation type="submission" date="2023-03" db="EMBL/GenBank/DDBJ databases">
        <authorList>
            <person name="Julca I."/>
        </authorList>
    </citation>
    <scope>NUCLEOTIDE SEQUENCE</scope>
</reference>
<keyword evidence="2" id="KW-1185">Reference proteome</keyword>